<keyword evidence="3 7" id="KW-0812">Transmembrane</keyword>
<evidence type="ECO:0000256" key="6">
    <source>
        <dbReference type="SAM" id="MobiDB-lite"/>
    </source>
</evidence>
<feature type="transmembrane region" description="Helical" evidence="7">
    <location>
        <begin position="334"/>
        <end position="354"/>
    </location>
</feature>
<feature type="transmembrane region" description="Helical" evidence="7">
    <location>
        <begin position="370"/>
        <end position="389"/>
    </location>
</feature>
<dbReference type="PANTHER" id="PTHR21347:SF14">
    <property type="entry name" value="LIPID SCRAMBLASE CLPTM1-RELATED"/>
    <property type="match status" value="1"/>
</dbReference>
<name>A0AA36CYA5_9BILA</name>
<sequence>MADQVAPAAGGDAAAAAPAEQPGMWGMLKGMLRNMFFFWCVSSLLKGFTGGGQGQGNSTAPAAAGGARFPPSRNLFPVGQLYDFYMYLSPEESRFELFDETPFWQELGIKYGSWEGGPNNDGSFEIAKTFPTPESLQNNGSLYLHVFVTKSGQSPNPKDRSYVKREVIYGNQQLNKYKKKFYKKTANLITGKSDKTDEELAKAEVMKFEVLNFWHPNLTINLVDDQTNWSKGSLPAPLDEAVKFDPTGMFYKPILFFNNYWNLGADYQPINDTVKEVNLTLTFSPMSLFKYQLYASQQMRNKWSSLMSGDFFEDDAAGDDQDQIKQALLETSPYLLGITVVVSLLHTVFEFLAFKNDIQFWRSRKSLEGLSVRSVVFGIFQSAIVFLYICDNDTNFVIKCSVFVGLIIEMWKIQKVMDVTVDYQNKYFGIIPRLNFADKGSYLESDTKVYDQMAFKYLSWLLFPLLGGYAVYSVMYNEHRGWYSFVLSMLYGFLLTFGFITMTPQLFINYKLKSVAHLPWRMLSYKFINTFIDDLFAFVIKMPTMYRIGCFRDDIVFLVYLYQRWAYRVDPKRTNEFGTSGEHPTGVPLTEEEQKAIDAAAAAKAAEPAAEAVAEPTPEEKKTN</sequence>
<evidence type="ECO:0000313" key="9">
    <source>
        <dbReference type="Proteomes" id="UP001177023"/>
    </source>
</evidence>
<organism evidence="8 9">
    <name type="scientific">Mesorhabditis spiculigera</name>
    <dbReference type="NCBI Taxonomy" id="96644"/>
    <lineage>
        <taxon>Eukaryota</taxon>
        <taxon>Metazoa</taxon>
        <taxon>Ecdysozoa</taxon>
        <taxon>Nematoda</taxon>
        <taxon>Chromadorea</taxon>
        <taxon>Rhabditida</taxon>
        <taxon>Rhabditina</taxon>
        <taxon>Rhabditomorpha</taxon>
        <taxon>Rhabditoidea</taxon>
        <taxon>Rhabditidae</taxon>
        <taxon>Mesorhabditinae</taxon>
        <taxon>Mesorhabditis</taxon>
    </lineage>
</organism>
<feature type="transmembrane region" description="Helical" evidence="7">
    <location>
        <begin position="457"/>
        <end position="476"/>
    </location>
</feature>
<evidence type="ECO:0000256" key="7">
    <source>
        <dbReference type="SAM" id="Phobius"/>
    </source>
</evidence>
<dbReference type="PANTHER" id="PTHR21347">
    <property type="entry name" value="CLEFT LIP AND PALATE ASSOCIATED TRANSMEMBRANE PROTEIN-RELATED"/>
    <property type="match status" value="1"/>
</dbReference>
<gene>
    <name evidence="8" type="ORF">MSPICULIGERA_LOCUS14928</name>
</gene>
<dbReference type="Proteomes" id="UP001177023">
    <property type="component" value="Unassembled WGS sequence"/>
</dbReference>
<keyword evidence="9" id="KW-1185">Reference proteome</keyword>
<comment type="similarity">
    <text evidence="2">Belongs to the CLPTM1 family.</text>
</comment>
<evidence type="ECO:0000256" key="5">
    <source>
        <dbReference type="ARBA" id="ARBA00023136"/>
    </source>
</evidence>
<evidence type="ECO:0000256" key="1">
    <source>
        <dbReference type="ARBA" id="ARBA00004141"/>
    </source>
</evidence>
<dbReference type="InterPro" id="IPR008429">
    <property type="entry name" value="CLPTM1"/>
</dbReference>
<keyword evidence="5 7" id="KW-0472">Membrane</keyword>
<evidence type="ECO:0000313" key="8">
    <source>
        <dbReference type="EMBL" id="CAJ0576638.1"/>
    </source>
</evidence>
<proteinExistence type="inferred from homology"/>
<dbReference type="Pfam" id="PF05602">
    <property type="entry name" value="CLPTM1"/>
    <property type="match status" value="1"/>
</dbReference>
<evidence type="ECO:0000256" key="4">
    <source>
        <dbReference type="ARBA" id="ARBA00022989"/>
    </source>
</evidence>
<comment type="caution">
    <text evidence="8">The sequence shown here is derived from an EMBL/GenBank/DDBJ whole genome shotgun (WGS) entry which is preliminary data.</text>
</comment>
<feature type="non-terminal residue" evidence="8">
    <location>
        <position position="624"/>
    </location>
</feature>
<comment type="subcellular location">
    <subcellularLocation>
        <location evidence="1">Membrane</location>
        <topology evidence="1">Multi-pass membrane protein</topology>
    </subcellularLocation>
</comment>
<reference evidence="8" key="1">
    <citation type="submission" date="2023-06" db="EMBL/GenBank/DDBJ databases">
        <authorList>
            <person name="Delattre M."/>
        </authorList>
    </citation>
    <scope>NUCLEOTIDE SEQUENCE</scope>
    <source>
        <strain evidence="8">AF72</strain>
    </source>
</reference>
<feature type="compositionally biased region" description="Low complexity" evidence="6">
    <location>
        <begin position="603"/>
        <end position="616"/>
    </location>
</feature>
<evidence type="ECO:0008006" key="10">
    <source>
        <dbReference type="Google" id="ProtNLM"/>
    </source>
</evidence>
<keyword evidence="4 7" id="KW-1133">Transmembrane helix</keyword>
<dbReference type="GO" id="GO:0016020">
    <property type="term" value="C:membrane"/>
    <property type="evidence" value="ECO:0007669"/>
    <property type="project" value="UniProtKB-SubCell"/>
</dbReference>
<evidence type="ECO:0000256" key="3">
    <source>
        <dbReference type="ARBA" id="ARBA00022692"/>
    </source>
</evidence>
<dbReference type="EMBL" id="CATQJA010002645">
    <property type="protein sequence ID" value="CAJ0576638.1"/>
    <property type="molecule type" value="Genomic_DNA"/>
</dbReference>
<protein>
    <recommendedName>
        <fullName evidence="10">Cleft lip and palate transmembrane protein 1</fullName>
    </recommendedName>
</protein>
<accession>A0AA36CYA5</accession>
<feature type="region of interest" description="Disordered" evidence="6">
    <location>
        <begin position="603"/>
        <end position="624"/>
    </location>
</feature>
<dbReference type="AlphaFoldDB" id="A0AA36CYA5"/>
<dbReference type="GO" id="GO:0012505">
    <property type="term" value="C:endomembrane system"/>
    <property type="evidence" value="ECO:0007669"/>
    <property type="project" value="TreeGrafter"/>
</dbReference>
<feature type="transmembrane region" description="Helical" evidence="7">
    <location>
        <begin position="482"/>
        <end position="503"/>
    </location>
</feature>
<evidence type="ECO:0000256" key="2">
    <source>
        <dbReference type="ARBA" id="ARBA00009310"/>
    </source>
</evidence>